<dbReference type="STRING" id="1544798.LH29_03065"/>
<protein>
    <recommendedName>
        <fullName evidence="4">SbsA Ig-like domain-containing protein</fullName>
    </recommendedName>
</protein>
<feature type="domain" description="SbsA Ig-like" evidence="4">
    <location>
        <begin position="36"/>
        <end position="135"/>
    </location>
</feature>
<keyword evidence="3" id="KW-0472">Membrane</keyword>
<feature type="compositionally biased region" description="Basic and acidic residues" evidence="2">
    <location>
        <begin position="605"/>
        <end position="631"/>
    </location>
</feature>
<evidence type="ECO:0000256" key="3">
    <source>
        <dbReference type="SAM" id="Phobius"/>
    </source>
</evidence>
<reference evidence="5 6" key="1">
    <citation type="submission" date="2014-09" db="EMBL/GenBank/DDBJ databases">
        <title>Draft Genome Sequence of Draconibacterium sp. JN14CK-3.</title>
        <authorList>
            <person name="Dong C."/>
            <person name="Lai Q."/>
            <person name="Shao Z."/>
        </authorList>
    </citation>
    <scope>NUCLEOTIDE SEQUENCE [LARGE SCALE GENOMIC DNA]</scope>
    <source>
        <strain evidence="5 6">JN14CK-3</strain>
    </source>
</reference>
<feature type="compositionally biased region" description="Gly residues" evidence="2">
    <location>
        <begin position="641"/>
        <end position="651"/>
    </location>
</feature>
<dbReference type="PROSITE" id="PS51257">
    <property type="entry name" value="PROKAR_LIPOPROTEIN"/>
    <property type="match status" value="1"/>
</dbReference>
<dbReference type="Proteomes" id="UP000032544">
    <property type="component" value="Unassembled WGS sequence"/>
</dbReference>
<dbReference type="InterPro" id="IPR032812">
    <property type="entry name" value="SbsA_Ig"/>
</dbReference>
<sequence length="651" mass="75135">MKLKGKLPFFIIAMLAWVVIISSCANMGMPAGGPRDSVPPVLLETSPEYRALNFDKDNIRFTFNEYLQTDKISEQLVISPPLEKRPLIKTKSKTLIIEFNEDLKDSVTYSIDFKNSIVDNNEQNPLKNLRFSFSTGPEYDSLRVAGRVINAFNLEPNEDGSLLVLHSNLHDSAVFRVRPDYIAKTDEEGLFMIDNIAEGTYNLFAINDMNNDLMYNEGAEEIAFLDTLVIPEAHFHAEADTMVSGVDSMLVLGHTHFSPEPFYMRFVMEDIFEQYVESTVRQSRNKCFFEFNESIADTFSVNLIDHDASDWQLFEYGQNKDSILMWITDTMVSRYDSLYMELCYTQLDSAGMPYVQNDTILMHYADPKVEEEKKSRRRGKEEEEEEEKPEPIPQFTWQTDIPSTMELNGLIRFVSPEPVQSFNTSMLKMYLTADTLKNALPINVQEDSTKYRSYSISYDWEPQTEYSFVIDSAACVNIFGISSKAFSKGFKTREEDYYGSLEFDFSNVTMPMVVQVLKNNDEEEVLRQKSFTEDGTVLFEYLAPEKYKVKVIYDANGNGKWDAGSFQDKVQPERVAYVQEVIKLRSNWSESHSWDLTPDPLFSKNIRDKEEEERKREEALEKQRKEEEEQRNNSMFRPGDTGSGAGGFQRR</sequence>
<accession>A0A0D8JF59</accession>
<name>A0A0D8JF59_9BACT</name>
<dbReference type="RefSeq" id="WP_045026038.1">
    <property type="nucleotide sequence ID" value="NZ_JRHC01000001.1"/>
</dbReference>
<evidence type="ECO:0000256" key="2">
    <source>
        <dbReference type="SAM" id="MobiDB-lite"/>
    </source>
</evidence>
<keyword evidence="6" id="KW-1185">Reference proteome</keyword>
<feature type="region of interest" description="Disordered" evidence="2">
    <location>
        <begin position="599"/>
        <end position="651"/>
    </location>
</feature>
<dbReference type="EMBL" id="JRHC01000001">
    <property type="protein sequence ID" value="KJF44483.1"/>
    <property type="molecule type" value="Genomic_DNA"/>
</dbReference>
<evidence type="ECO:0000313" key="6">
    <source>
        <dbReference type="Proteomes" id="UP000032544"/>
    </source>
</evidence>
<dbReference type="OrthoDB" id="9809989at2"/>
<organism evidence="5 6">
    <name type="scientific">Draconibacterium sediminis</name>
    <dbReference type="NCBI Taxonomy" id="1544798"/>
    <lineage>
        <taxon>Bacteria</taxon>
        <taxon>Pseudomonadati</taxon>
        <taxon>Bacteroidota</taxon>
        <taxon>Bacteroidia</taxon>
        <taxon>Marinilabiliales</taxon>
        <taxon>Prolixibacteraceae</taxon>
        <taxon>Draconibacterium</taxon>
    </lineage>
</organism>
<dbReference type="Pfam" id="PF13205">
    <property type="entry name" value="Big_5"/>
    <property type="match status" value="1"/>
</dbReference>
<evidence type="ECO:0000313" key="5">
    <source>
        <dbReference type="EMBL" id="KJF44483.1"/>
    </source>
</evidence>
<evidence type="ECO:0000259" key="4">
    <source>
        <dbReference type="Pfam" id="PF13205"/>
    </source>
</evidence>
<keyword evidence="1" id="KW-0732">Signal</keyword>
<comment type="caution">
    <text evidence="5">The sequence shown here is derived from an EMBL/GenBank/DDBJ whole genome shotgun (WGS) entry which is preliminary data.</text>
</comment>
<feature type="transmembrane region" description="Helical" evidence="3">
    <location>
        <begin position="7"/>
        <end position="29"/>
    </location>
</feature>
<proteinExistence type="predicted"/>
<evidence type="ECO:0000256" key="1">
    <source>
        <dbReference type="ARBA" id="ARBA00022729"/>
    </source>
</evidence>
<gene>
    <name evidence="5" type="ORF">LH29_03065</name>
</gene>
<keyword evidence="3" id="KW-0812">Transmembrane</keyword>
<dbReference type="AlphaFoldDB" id="A0A0D8JF59"/>
<keyword evidence="3" id="KW-1133">Transmembrane helix</keyword>
<feature type="region of interest" description="Disordered" evidence="2">
    <location>
        <begin position="371"/>
        <end position="396"/>
    </location>
</feature>